<dbReference type="AlphaFoldDB" id="A0A7J8SGH4"/>
<proteinExistence type="predicted"/>
<evidence type="ECO:0000313" key="2">
    <source>
        <dbReference type="Proteomes" id="UP000593561"/>
    </source>
</evidence>
<dbReference type="EMBL" id="JABFAC010000009">
    <property type="protein sequence ID" value="MBA0624983.1"/>
    <property type="molecule type" value="Genomic_DNA"/>
</dbReference>
<name>A0A7J8SGH4_GOSDV</name>
<evidence type="ECO:0008006" key="3">
    <source>
        <dbReference type="Google" id="ProtNLM"/>
    </source>
</evidence>
<evidence type="ECO:0000313" key="1">
    <source>
        <dbReference type="EMBL" id="MBA0624983.1"/>
    </source>
</evidence>
<protein>
    <recommendedName>
        <fullName evidence="3">Pectinesterase inhibitor domain-containing protein</fullName>
    </recommendedName>
</protein>
<keyword evidence="2" id="KW-1185">Reference proteome</keyword>
<comment type="caution">
    <text evidence="1">The sequence shown here is derived from an EMBL/GenBank/DDBJ whole genome shotgun (WGS) entry which is preliminary data.</text>
</comment>
<gene>
    <name evidence="1" type="ORF">Godav_010243</name>
</gene>
<reference evidence="1 2" key="1">
    <citation type="journal article" date="2019" name="Genome Biol. Evol.">
        <title>Insights into the evolution of the New World diploid cottons (Gossypium, subgenus Houzingenia) based on genome sequencing.</title>
        <authorList>
            <person name="Grover C.E."/>
            <person name="Arick M.A. 2nd"/>
            <person name="Thrash A."/>
            <person name="Conover J.L."/>
            <person name="Sanders W.S."/>
            <person name="Peterson D.G."/>
            <person name="Frelichowski J.E."/>
            <person name="Scheffler J.A."/>
            <person name="Scheffler B.E."/>
            <person name="Wendel J.F."/>
        </authorList>
    </citation>
    <scope>NUCLEOTIDE SEQUENCE [LARGE SCALE GENOMIC DNA]</scope>
    <source>
        <strain evidence="1">27</strain>
        <tissue evidence="1">Leaf</tissue>
    </source>
</reference>
<dbReference type="Proteomes" id="UP000593561">
    <property type="component" value="Unassembled WGS sequence"/>
</dbReference>
<organism evidence="1 2">
    <name type="scientific">Gossypium davidsonii</name>
    <name type="common">Davidson's cotton</name>
    <name type="synonym">Gossypium klotzschianum subsp. davidsonii</name>
    <dbReference type="NCBI Taxonomy" id="34287"/>
    <lineage>
        <taxon>Eukaryota</taxon>
        <taxon>Viridiplantae</taxon>
        <taxon>Streptophyta</taxon>
        <taxon>Embryophyta</taxon>
        <taxon>Tracheophyta</taxon>
        <taxon>Spermatophyta</taxon>
        <taxon>Magnoliopsida</taxon>
        <taxon>eudicotyledons</taxon>
        <taxon>Gunneridae</taxon>
        <taxon>Pentapetalae</taxon>
        <taxon>rosids</taxon>
        <taxon>malvids</taxon>
        <taxon>Malvales</taxon>
        <taxon>Malvaceae</taxon>
        <taxon>Malvoideae</taxon>
        <taxon>Gossypium</taxon>
    </lineage>
</organism>
<accession>A0A7J8SGH4</accession>
<feature type="non-terminal residue" evidence="1">
    <location>
        <position position="1"/>
    </location>
</feature>
<sequence>MEPLKLECFKGRSEDMNEFNKFISSMQQSKKNLIKYNLQVGIAPLFVNPTRDKTVTIGGVQNWEGVGSSRLPKLSALVIKDDFIYGPAQVVEILGAATSDVEEKGSDAFIKFHLPKLRELRLRKLPNLKRICSKSGVMVCDSLEPFAYAPPSLIINSTTEWWKSLEWDDHPNFKNVLQPLWKQLCVTTSIAAKEVDSSSREMVAEIVAMKPMMEVGKQQKMLPNKMMDEVNAALTDEDTCMDGFSSRAMNGYVKIM</sequence>